<dbReference type="AlphaFoldDB" id="A0A8B7NN79"/>
<sequence length="116" mass="11494">MNCYTLVLLVSCVAAVSAAPFIDAAGCLVGPSGKVCSTGNVQFSDAGSPVPAAAPSFRAPVQQPSVSLAQHRAQQQHQLALLRHAATASFTGLVGPSGVIGPSGLVGPSGPLAFGR</sequence>
<dbReference type="GeneID" id="108672030"/>
<dbReference type="Proteomes" id="UP000694843">
    <property type="component" value="Unplaced"/>
</dbReference>
<dbReference type="OrthoDB" id="6377431at2759"/>
<reference evidence="3" key="1">
    <citation type="submission" date="2025-08" db="UniProtKB">
        <authorList>
            <consortium name="RefSeq"/>
        </authorList>
    </citation>
    <scope>IDENTIFICATION</scope>
    <source>
        <tissue evidence="3">Whole organism</tissue>
    </source>
</reference>
<proteinExistence type="predicted"/>
<dbReference type="KEGG" id="hazt:108672030"/>
<organism evidence="2 3">
    <name type="scientific">Hyalella azteca</name>
    <name type="common">Amphipod</name>
    <dbReference type="NCBI Taxonomy" id="294128"/>
    <lineage>
        <taxon>Eukaryota</taxon>
        <taxon>Metazoa</taxon>
        <taxon>Ecdysozoa</taxon>
        <taxon>Arthropoda</taxon>
        <taxon>Crustacea</taxon>
        <taxon>Multicrustacea</taxon>
        <taxon>Malacostraca</taxon>
        <taxon>Eumalacostraca</taxon>
        <taxon>Peracarida</taxon>
        <taxon>Amphipoda</taxon>
        <taxon>Senticaudata</taxon>
        <taxon>Talitrida</taxon>
        <taxon>Talitroidea</taxon>
        <taxon>Hyalellidae</taxon>
        <taxon>Hyalella</taxon>
    </lineage>
</organism>
<evidence type="ECO:0000313" key="2">
    <source>
        <dbReference type="Proteomes" id="UP000694843"/>
    </source>
</evidence>
<evidence type="ECO:0000313" key="3">
    <source>
        <dbReference type="RefSeq" id="XP_018015132.1"/>
    </source>
</evidence>
<keyword evidence="1" id="KW-0732">Signal</keyword>
<feature type="signal peptide" evidence="1">
    <location>
        <begin position="1"/>
        <end position="18"/>
    </location>
</feature>
<accession>A0A8B7NN79</accession>
<evidence type="ECO:0000256" key="1">
    <source>
        <dbReference type="SAM" id="SignalP"/>
    </source>
</evidence>
<gene>
    <name evidence="3" type="primary">LOC108672030</name>
</gene>
<feature type="chain" id="PRO_5034100447" evidence="1">
    <location>
        <begin position="19"/>
        <end position="116"/>
    </location>
</feature>
<keyword evidence="2" id="KW-1185">Reference proteome</keyword>
<name>A0A8B7NN79_HYAAZ</name>
<protein>
    <submittedName>
        <fullName evidence="3">Uncharacterized protein LOC108672030</fullName>
    </submittedName>
</protein>
<dbReference type="RefSeq" id="XP_018015132.1">
    <property type="nucleotide sequence ID" value="XM_018159643.2"/>
</dbReference>